<dbReference type="eggNOG" id="KOG2064">
    <property type="taxonomic scope" value="Eukaryota"/>
</dbReference>
<dbReference type="Pfam" id="PF20811">
    <property type="entry name" value="PARG_cat_N"/>
    <property type="match status" value="1"/>
</dbReference>
<dbReference type="InterPro" id="IPR046372">
    <property type="entry name" value="PARG_cat_C"/>
</dbReference>
<proteinExistence type="inferred from homology"/>
<dbReference type="InterPro" id="IPR048362">
    <property type="entry name" value="PARG_helical"/>
</dbReference>
<evidence type="ECO:0000256" key="3">
    <source>
        <dbReference type="ARBA" id="ARBA00022801"/>
    </source>
</evidence>
<dbReference type="OMA" id="FRFNGDH"/>
<evidence type="ECO:0000313" key="9">
    <source>
        <dbReference type="Proteomes" id="UP000001514"/>
    </source>
</evidence>
<dbReference type="GO" id="GO:1990966">
    <property type="term" value="P:ATP generation from poly-ADP-D-ribose"/>
    <property type="evidence" value="ECO:0000318"/>
    <property type="project" value="GO_Central"/>
</dbReference>
<dbReference type="GO" id="GO:0005975">
    <property type="term" value="P:carbohydrate metabolic process"/>
    <property type="evidence" value="ECO:0007669"/>
    <property type="project" value="InterPro"/>
</dbReference>
<keyword evidence="3" id="KW-0378">Hydrolase</keyword>
<dbReference type="InParanoid" id="D8RIV7"/>
<evidence type="ECO:0000256" key="1">
    <source>
        <dbReference type="ARBA" id="ARBA00009545"/>
    </source>
</evidence>
<dbReference type="PANTHER" id="PTHR12837">
    <property type="entry name" value="POLY ADP-RIBOSE GLYCOHYDROLASE"/>
    <property type="match status" value="1"/>
</dbReference>
<feature type="binding site" evidence="5">
    <location>
        <position position="262"/>
    </location>
    <ligand>
        <name>substrate</name>
    </ligand>
</feature>
<feature type="binding site" evidence="5">
    <location>
        <position position="303"/>
    </location>
    <ligand>
        <name>substrate</name>
    </ligand>
</feature>
<feature type="active site" evidence="4">
    <location>
        <position position="263"/>
    </location>
</feature>
<keyword evidence="9" id="KW-1185">Reference proteome</keyword>
<evidence type="ECO:0000259" key="6">
    <source>
        <dbReference type="Pfam" id="PF05028"/>
    </source>
</evidence>
<dbReference type="HOGENOM" id="CLU_013388_0_0_1"/>
<dbReference type="KEGG" id="smo:SELMODRAFT_94870"/>
<feature type="domain" description="PARG catalytic Macro" evidence="6">
    <location>
        <begin position="214"/>
        <end position="414"/>
    </location>
</feature>
<evidence type="ECO:0000256" key="4">
    <source>
        <dbReference type="PIRSR" id="PIRSR607724-1"/>
    </source>
</evidence>
<feature type="binding site" evidence="5">
    <location>
        <position position="248"/>
    </location>
    <ligand>
        <name>substrate</name>
    </ligand>
</feature>
<evidence type="ECO:0000256" key="5">
    <source>
        <dbReference type="PIRSR" id="PIRSR607724-2"/>
    </source>
</evidence>
<dbReference type="EC" id="3.2.1.143" evidence="2"/>
<feature type="domain" description="PARG helical" evidence="7">
    <location>
        <begin position="78"/>
        <end position="200"/>
    </location>
</feature>
<dbReference type="Proteomes" id="UP000001514">
    <property type="component" value="Unassembled WGS sequence"/>
</dbReference>
<feature type="active site" evidence="4">
    <location>
        <position position="264"/>
    </location>
</feature>
<reference evidence="8 9" key="1">
    <citation type="journal article" date="2011" name="Science">
        <title>The Selaginella genome identifies genetic changes associated with the evolution of vascular plants.</title>
        <authorList>
            <person name="Banks J.A."/>
            <person name="Nishiyama T."/>
            <person name="Hasebe M."/>
            <person name="Bowman J.L."/>
            <person name="Gribskov M."/>
            <person name="dePamphilis C."/>
            <person name="Albert V.A."/>
            <person name="Aono N."/>
            <person name="Aoyama T."/>
            <person name="Ambrose B.A."/>
            <person name="Ashton N.W."/>
            <person name="Axtell M.J."/>
            <person name="Barker E."/>
            <person name="Barker M.S."/>
            <person name="Bennetzen J.L."/>
            <person name="Bonawitz N.D."/>
            <person name="Chapple C."/>
            <person name="Cheng C."/>
            <person name="Correa L.G."/>
            <person name="Dacre M."/>
            <person name="DeBarry J."/>
            <person name="Dreyer I."/>
            <person name="Elias M."/>
            <person name="Engstrom E.M."/>
            <person name="Estelle M."/>
            <person name="Feng L."/>
            <person name="Finet C."/>
            <person name="Floyd S.K."/>
            <person name="Frommer W.B."/>
            <person name="Fujita T."/>
            <person name="Gramzow L."/>
            <person name="Gutensohn M."/>
            <person name="Harholt J."/>
            <person name="Hattori M."/>
            <person name="Heyl A."/>
            <person name="Hirai T."/>
            <person name="Hiwatashi Y."/>
            <person name="Ishikawa M."/>
            <person name="Iwata M."/>
            <person name="Karol K.G."/>
            <person name="Koehler B."/>
            <person name="Kolukisaoglu U."/>
            <person name="Kubo M."/>
            <person name="Kurata T."/>
            <person name="Lalonde S."/>
            <person name="Li K."/>
            <person name="Li Y."/>
            <person name="Litt A."/>
            <person name="Lyons E."/>
            <person name="Manning G."/>
            <person name="Maruyama T."/>
            <person name="Michael T.P."/>
            <person name="Mikami K."/>
            <person name="Miyazaki S."/>
            <person name="Morinaga S."/>
            <person name="Murata T."/>
            <person name="Mueller-Roeber B."/>
            <person name="Nelson D.R."/>
            <person name="Obara M."/>
            <person name="Oguri Y."/>
            <person name="Olmstead R.G."/>
            <person name="Onodera N."/>
            <person name="Petersen B.L."/>
            <person name="Pils B."/>
            <person name="Prigge M."/>
            <person name="Rensing S.A."/>
            <person name="Riano-Pachon D.M."/>
            <person name="Roberts A.W."/>
            <person name="Sato Y."/>
            <person name="Scheller H.V."/>
            <person name="Schulz B."/>
            <person name="Schulz C."/>
            <person name="Shakirov E.V."/>
            <person name="Shibagaki N."/>
            <person name="Shinohara N."/>
            <person name="Shippen D.E."/>
            <person name="Soerensen I."/>
            <person name="Sotooka R."/>
            <person name="Sugimoto N."/>
            <person name="Sugita M."/>
            <person name="Sumikawa N."/>
            <person name="Tanurdzic M."/>
            <person name="Theissen G."/>
            <person name="Ulvskov P."/>
            <person name="Wakazuki S."/>
            <person name="Weng J.K."/>
            <person name="Willats W.W."/>
            <person name="Wipf D."/>
            <person name="Wolf P.G."/>
            <person name="Yang L."/>
            <person name="Zimmer A.D."/>
            <person name="Zhu Q."/>
            <person name="Mitros T."/>
            <person name="Hellsten U."/>
            <person name="Loque D."/>
            <person name="Otillar R."/>
            <person name="Salamov A."/>
            <person name="Schmutz J."/>
            <person name="Shapiro H."/>
            <person name="Lindquist E."/>
            <person name="Lucas S."/>
            <person name="Rokhsar D."/>
            <person name="Grigoriev I.V."/>
        </authorList>
    </citation>
    <scope>NUCLEOTIDE SEQUENCE [LARGE SCALE GENOMIC DNA]</scope>
</reference>
<gene>
    <name evidence="8" type="ORF">SELMODRAFT_94870</name>
</gene>
<accession>D8RIV7</accession>
<evidence type="ECO:0000259" key="7">
    <source>
        <dbReference type="Pfam" id="PF20811"/>
    </source>
</evidence>
<dbReference type="GO" id="GO:0009225">
    <property type="term" value="P:nucleotide-sugar metabolic process"/>
    <property type="evidence" value="ECO:0000318"/>
    <property type="project" value="GO_Central"/>
</dbReference>
<feature type="active site" evidence="4">
    <location>
        <position position="245"/>
    </location>
</feature>
<dbReference type="EMBL" id="GL377581">
    <property type="protein sequence ID" value="EFJ27597.1"/>
    <property type="molecule type" value="Genomic_DNA"/>
</dbReference>
<sequence length="480" mass="54149">MKTLLPLRSSGSSYEWAVGVQRVLADLSRGPAASRVKSGENLFDCILEMRHETGMQDYAMPENASRGLDLFFGKLLPQNLAREFFHTTLPSMAKLALDLPNLLDEHVSKGQLYGFGVESGFSPFVFQEFIACLLTCSFLCLFPSQDRDKYNLPGINLNKFYALVFKNHDRASQQHKMLCLLHYFERVCQGMPQGMVSYERKVLLPWQTSDILRFWSTSRVPLCKFQVSATGDISNHIGGEALEVDFANKYLGGGALRAGCVQEEIRFMTNPELIAGMLFLPMMEDNESIEIFGAECYSKYEGYGKSFTFVGDHQDERPRDQWGRRMTRIVAIDALARPGAQQYKSVLILREVNKAFCGFLDRHGGEDVGVATGNWGCGAFGGDLELKSLIQWLAASQAGRAYVKYYTFADPRAQRLEEIVEWMSRESWTVGDLWNILLDYGSKREAGVIDCGLFEWLRPVTGLRALFSQLTSIFSRRSSV</sequence>
<dbReference type="PANTHER" id="PTHR12837:SF0">
    <property type="entry name" value="POLY(ADP-RIBOSE) GLYCOHYDROLASE"/>
    <property type="match status" value="1"/>
</dbReference>
<dbReference type="Gramene" id="EFJ27597">
    <property type="protein sequence ID" value="EFJ27597"/>
    <property type="gene ID" value="SELMODRAFT_94870"/>
</dbReference>
<dbReference type="AlphaFoldDB" id="D8RIV7"/>
<dbReference type="Pfam" id="PF05028">
    <property type="entry name" value="PARG_cat_C"/>
    <property type="match status" value="1"/>
</dbReference>
<dbReference type="GO" id="GO:0005737">
    <property type="term" value="C:cytoplasm"/>
    <property type="evidence" value="ECO:0000318"/>
    <property type="project" value="GO_Central"/>
</dbReference>
<name>D8RIV7_SELML</name>
<dbReference type="GO" id="GO:0006282">
    <property type="term" value="P:regulation of DNA repair"/>
    <property type="evidence" value="ECO:0000318"/>
    <property type="project" value="GO_Central"/>
</dbReference>
<protein>
    <recommendedName>
        <fullName evidence="2">poly(ADP-ribose) glycohydrolase</fullName>
        <ecNumber evidence="2">3.2.1.143</ecNumber>
    </recommendedName>
</protein>
<dbReference type="FunCoup" id="D8RIV7">
    <property type="interactions" value="1567"/>
</dbReference>
<dbReference type="GO" id="GO:0004649">
    <property type="term" value="F:poly(ADP-ribose) glycohydrolase activity"/>
    <property type="evidence" value="ECO:0000318"/>
    <property type="project" value="GO_Central"/>
</dbReference>
<dbReference type="STRING" id="88036.D8RIV7"/>
<dbReference type="GO" id="GO:0005634">
    <property type="term" value="C:nucleus"/>
    <property type="evidence" value="ECO:0000318"/>
    <property type="project" value="GO_Central"/>
</dbReference>
<comment type="similarity">
    <text evidence="1">Belongs to the poly(ADP-ribose) glycohydrolase family.</text>
</comment>
<organism evidence="9">
    <name type="scientific">Selaginella moellendorffii</name>
    <name type="common">Spikemoss</name>
    <dbReference type="NCBI Taxonomy" id="88036"/>
    <lineage>
        <taxon>Eukaryota</taxon>
        <taxon>Viridiplantae</taxon>
        <taxon>Streptophyta</taxon>
        <taxon>Embryophyta</taxon>
        <taxon>Tracheophyta</taxon>
        <taxon>Lycopodiopsida</taxon>
        <taxon>Selaginellales</taxon>
        <taxon>Selaginellaceae</taxon>
        <taxon>Selaginella</taxon>
    </lineage>
</organism>
<dbReference type="InterPro" id="IPR007724">
    <property type="entry name" value="Poly_GlycHdrlase"/>
</dbReference>
<evidence type="ECO:0000313" key="8">
    <source>
        <dbReference type="EMBL" id="EFJ27597.1"/>
    </source>
</evidence>
<evidence type="ECO:0000256" key="2">
    <source>
        <dbReference type="ARBA" id="ARBA00012255"/>
    </source>
</evidence>